<keyword evidence="3" id="KW-1185">Reference proteome</keyword>
<dbReference type="InterPro" id="IPR003615">
    <property type="entry name" value="HNH_nuc"/>
</dbReference>
<protein>
    <recommendedName>
        <fullName evidence="1">HNH nuclease domain-containing protein</fullName>
    </recommendedName>
</protein>
<name>A0A9P5YYD4_9AGAR</name>
<gene>
    <name evidence="2" type="ORF">BDN70DRAFT_995893</name>
</gene>
<dbReference type="Pfam" id="PF13391">
    <property type="entry name" value="HNH_2"/>
    <property type="match status" value="1"/>
</dbReference>
<reference evidence="2" key="1">
    <citation type="submission" date="2020-11" db="EMBL/GenBank/DDBJ databases">
        <authorList>
            <consortium name="DOE Joint Genome Institute"/>
            <person name="Ahrendt S."/>
            <person name="Riley R."/>
            <person name="Andreopoulos W."/>
            <person name="Labutti K."/>
            <person name="Pangilinan J."/>
            <person name="Ruiz-Duenas F.J."/>
            <person name="Barrasa J.M."/>
            <person name="Sanchez-Garcia M."/>
            <person name="Camarero S."/>
            <person name="Miyauchi S."/>
            <person name="Serrano A."/>
            <person name="Linde D."/>
            <person name="Babiker R."/>
            <person name="Drula E."/>
            <person name="Ayuso-Fernandez I."/>
            <person name="Pacheco R."/>
            <person name="Padilla G."/>
            <person name="Ferreira P."/>
            <person name="Barriuso J."/>
            <person name="Kellner H."/>
            <person name="Castanera R."/>
            <person name="Alfaro M."/>
            <person name="Ramirez L."/>
            <person name="Pisabarro A.G."/>
            <person name="Kuo A."/>
            <person name="Tritt A."/>
            <person name="Lipzen A."/>
            <person name="He G."/>
            <person name="Yan M."/>
            <person name="Ng V."/>
            <person name="Cullen D."/>
            <person name="Martin F."/>
            <person name="Rosso M.-N."/>
            <person name="Henrissat B."/>
            <person name="Hibbett D."/>
            <person name="Martinez A.T."/>
            <person name="Grigoriev I.V."/>
        </authorList>
    </citation>
    <scope>NUCLEOTIDE SEQUENCE</scope>
    <source>
        <strain evidence="2">CIRM-BRFM 674</strain>
    </source>
</reference>
<proteinExistence type="predicted"/>
<accession>A0A9P5YYD4</accession>
<evidence type="ECO:0000313" key="3">
    <source>
        <dbReference type="Proteomes" id="UP000807469"/>
    </source>
</evidence>
<feature type="domain" description="HNH nuclease" evidence="1">
    <location>
        <begin position="138"/>
        <end position="203"/>
    </location>
</feature>
<comment type="caution">
    <text evidence="2">The sequence shown here is derived from an EMBL/GenBank/DDBJ whole genome shotgun (WGS) entry which is preliminary data.</text>
</comment>
<dbReference type="OrthoDB" id="3269637at2759"/>
<organism evidence="2 3">
    <name type="scientific">Pholiota conissans</name>
    <dbReference type="NCBI Taxonomy" id="109636"/>
    <lineage>
        <taxon>Eukaryota</taxon>
        <taxon>Fungi</taxon>
        <taxon>Dikarya</taxon>
        <taxon>Basidiomycota</taxon>
        <taxon>Agaricomycotina</taxon>
        <taxon>Agaricomycetes</taxon>
        <taxon>Agaricomycetidae</taxon>
        <taxon>Agaricales</taxon>
        <taxon>Agaricineae</taxon>
        <taxon>Strophariaceae</taxon>
        <taxon>Pholiota</taxon>
    </lineage>
</organism>
<dbReference type="AlphaFoldDB" id="A0A9P5YYD4"/>
<dbReference type="EMBL" id="MU155305">
    <property type="protein sequence ID" value="KAF9476146.1"/>
    <property type="molecule type" value="Genomic_DNA"/>
</dbReference>
<evidence type="ECO:0000259" key="1">
    <source>
        <dbReference type="Pfam" id="PF13391"/>
    </source>
</evidence>
<sequence>MAAIQVYALFPRQVQPDSQLYLEPFNWHWIYCLKFPLADLNSLQFSPRPFKWLRYATSVVVGARGNLSTSPDALNLVDYDAGLPSESISLYYHTDDDEKRRMFSADPGLVRTHITSSVSSIQRDHFRENVLRRDGSSCVLNGWGADLCEAVHLIAHSKDDAYIATYSKSHSREPAGDDIIESIDDVRNGLLLNRLVHPLLGKGFAFLMTPNFAMNTDDVDPTAPPLERRYTAQLFIDRPEREFILGNGKLRIFDGPQWPPAIIFDAVYAGAVLHHFGAPGVQDEIDKSWKSILYPWGVATPDPKIAVAQKKQKDAYERQACRDARSAPDVFDLLLALPYIGVPPDRLEDTIRNLKESAQAKEQARVHEKVNAWMEKTA</sequence>
<evidence type="ECO:0000313" key="2">
    <source>
        <dbReference type="EMBL" id="KAF9476146.1"/>
    </source>
</evidence>
<dbReference type="Proteomes" id="UP000807469">
    <property type="component" value="Unassembled WGS sequence"/>
</dbReference>